<dbReference type="AlphaFoldDB" id="A0A173YEF9"/>
<sequence length="287" mass="32552">MSSRLIYICAVILLVGIQEIRAQQRDTIVIHDTVYVDKAELEQVHAEKDIVEDNTGLIRIKPIGRYDRGIISYRFIPKKKWMGGLTFSYVNFDSDDSRLLFSILKDFDCNFKTFSVNPFVGYALADNLIVGMKLGYSHTIADLGNVSLNIDDDLNFSLDNIRYTENLRSIGIFHRSYVGLDRGKLFGLFNETTLTYKRGSSSFSRGEGEEFKRTDTTINELHLGINPGLAVFITQNVCAELSFGVVGFKYRTEKQKNNLGEEGKRRDSGANFKINLFNINIGLTFCM</sequence>
<evidence type="ECO:0000313" key="6">
    <source>
        <dbReference type="Proteomes" id="UP000440198"/>
    </source>
</evidence>
<reference evidence="1 4" key="1">
    <citation type="submission" date="2015-09" db="EMBL/GenBank/DDBJ databases">
        <authorList>
            <consortium name="Pathogen Informatics"/>
        </authorList>
    </citation>
    <scope>NUCLEOTIDE SEQUENCE [LARGE SCALE GENOMIC DNA]</scope>
    <source>
        <strain evidence="1 4">2789STDY5608840</strain>
    </source>
</reference>
<protein>
    <recommendedName>
        <fullName evidence="7">Outer membrane protein beta-barrel domain-containing protein</fullName>
    </recommendedName>
</protein>
<dbReference type="EMBL" id="CYZH01000002">
    <property type="protein sequence ID" value="CUN62492.1"/>
    <property type="molecule type" value="Genomic_DNA"/>
</dbReference>
<evidence type="ECO:0000313" key="1">
    <source>
        <dbReference type="EMBL" id="CUN62492.1"/>
    </source>
</evidence>
<gene>
    <name evidence="1" type="ORF">ERS852397_00570</name>
    <name evidence="3" type="ORF">F2Z09_14130</name>
    <name evidence="2" type="ORF">F2Z22_00235</name>
</gene>
<dbReference type="GeneID" id="92989037"/>
<dbReference type="STRING" id="338188.ERS852397_00570"/>
<organism evidence="1 4">
    <name type="scientific">Bacteroides finegoldii</name>
    <dbReference type="NCBI Taxonomy" id="338188"/>
    <lineage>
        <taxon>Bacteria</taxon>
        <taxon>Pseudomonadati</taxon>
        <taxon>Bacteroidota</taxon>
        <taxon>Bacteroidia</taxon>
        <taxon>Bacteroidales</taxon>
        <taxon>Bacteroidaceae</taxon>
        <taxon>Bacteroides</taxon>
    </lineage>
</organism>
<dbReference type="EMBL" id="VWAG01000027">
    <property type="protein sequence ID" value="KAA5255407.1"/>
    <property type="molecule type" value="Genomic_DNA"/>
</dbReference>
<dbReference type="Proteomes" id="UP000421791">
    <property type="component" value="Unassembled WGS sequence"/>
</dbReference>
<dbReference type="Proteomes" id="UP000440198">
    <property type="component" value="Unassembled WGS sequence"/>
</dbReference>
<evidence type="ECO:0000313" key="4">
    <source>
        <dbReference type="Proteomes" id="UP000095517"/>
    </source>
</evidence>
<evidence type="ECO:0000313" key="3">
    <source>
        <dbReference type="EMBL" id="KAA5255407.1"/>
    </source>
</evidence>
<keyword evidence="6" id="KW-1185">Reference proteome</keyword>
<dbReference type="Proteomes" id="UP000095517">
    <property type="component" value="Unassembled WGS sequence"/>
</dbReference>
<name>A0A173YEF9_9BACE</name>
<evidence type="ECO:0008006" key="7">
    <source>
        <dbReference type="Google" id="ProtNLM"/>
    </source>
</evidence>
<accession>A0A173YEF9</accession>
<proteinExistence type="predicted"/>
<dbReference type="EMBL" id="VWAK01000001">
    <property type="protein sequence ID" value="KAA5233081.1"/>
    <property type="molecule type" value="Genomic_DNA"/>
</dbReference>
<dbReference type="RefSeq" id="WP_007751392.1">
    <property type="nucleotide sequence ID" value="NZ_CABIXA010000002.1"/>
</dbReference>
<evidence type="ECO:0000313" key="5">
    <source>
        <dbReference type="Proteomes" id="UP000421791"/>
    </source>
</evidence>
<evidence type="ECO:0000313" key="2">
    <source>
        <dbReference type="EMBL" id="KAA5233081.1"/>
    </source>
</evidence>
<reference evidence="5 6" key="2">
    <citation type="journal article" date="2019" name="Nat. Med.">
        <title>A library of human gut bacterial isolates paired with longitudinal multiomics data enables mechanistic microbiome research.</title>
        <authorList>
            <person name="Poyet M."/>
            <person name="Groussin M."/>
            <person name="Gibbons S.M."/>
            <person name="Avila-Pacheco J."/>
            <person name="Jiang X."/>
            <person name="Kearney S.M."/>
            <person name="Perrotta A.R."/>
            <person name="Berdy B."/>
            <person name="Zhao S."/>
            <person name="Lieberman T.D."/>
            <person name="Swanson P.K."/>
            <person name="Smith M."/>
            <person name="Roesemann S."/>
            <person name="Alexander J.E."/>
            <person name="Rich S.A."/>
            <person name="Livny J."/>
            <person name="Vlamakis H."/>
            <person name="Clish C."/>
            <person name="Bullock K."/>
            <person name="Deik A."/>
            <person name="Scott J."/>
            <person name="Pierce K.A."/>
            <person name="Xavier R.J."/>
            <person name="Alm E.J."/>
        </authorList>
    </citation>
    <scope>NUCLEOTIDE SEQUENCE [LARGE SCALE GENOMIC DNA]</scope>
    <source>
        <strain evidence="3 6">BIOML-A2</strain>
        <strain evidence="2 5">BIOML-A6</strain>
    </source>
</reference>